<comment type="caution">
    <text evidence="2">The sequence shown here is derived from an EMBL/GenBank/DDBJ whole genome shotgun (WGS) entry which is preliminary data.</text>
</comment>
<dbReference type="EMBL" id="MGKW01000004">
    <property type="protein sequence ID" value="OGN34803.1"/>
    <property type="molecule type" value="Genomic_DNA"/>
</dbReference>
<protein>
    <recommendedName>
        <fullName evidence="4">Transmembrane protein</fullName>
    </recommendedName>
</protein>
<reference evidence="2 3" key="1">
    <citation type="journal article" date="2016" name="Nat. Commun.">
        <title>Thousands of microbial genomes shed light on interconnected biogeochemical processes in an aquifer system.</title>
        <authorList>
            <person name="Anantharaman K."/>
            <person name="Brown C.T."/>
            <person name="Hug L.A."/>
            <person name="Sharon I."/>
            <person name="Castelle C.J."/>
            <person name="Probst A.J."/>
            <person name="Thomas B.C."/>
            <person name="Singh A."/>
            <person name="Wilkins M.J."/>
            <person name="Karaoz U."/>
            <person name="Brodie E.L."/>
            <person name="Williams K.H."/>
            <person name="Hubbard S.S."/>
            <person name="Banfield J.F."/>
        </authorList>
    </citation>
    <scope>NUCLEOTIDE SEQUENCE [LARGE SCALE GENOMIC DNA]</scope>
</reference>
<keyword evidence="1" id="KW-0472">Membrane</keyword>
<keyword evidence="1" id="KW-1133">Transmembrane helix</keyword>
<organism evidence="2 3">
    <name type="scientific">Candidatus Yanofskybacteria bacterium RIFCSPLOWO2_02_FULL_47_9b</name>
    <dbReference type="NCBI Taxonomy" id="1802708"/>
    <lineage>
        <taxon>Bacteria</taxon>
        <taxon>Candidatus Yanofskyibacteriota</taxon>
    </lineage>
</organism>
<accession>A0A1F8HB23</accession>
<feature type="transmembrane region" description="Helical" evidence="1">
    <location>
        <begin position="33"/>
        <end position="56"/>
    </location>
</feature>
<sequence length="177" mass="19899">MPGIGLVILALVMGIFCNIPKPKQWQHWFWRRVGRAVVGVCATFFLGTIMGGCLVLTHDQYFKAEVSGVQPIVNVHDSLQFSGSGFIFLTSVNGGPAYAYFVENPPGDLQQRYMDTRNVIIREISGKETGDLKTYQDRYTTNSWMKYWIRSGTVLRSSRYVFEVPEGTVKRGFSLGG</sequence>
<evidence type="ECO:0000313" key="3">
    <source>
        <dbReference type="Proteomes" id="UP000178155"/>
    </source>
</evidence>
<dbReference type="Proteomes" id="UP000178155">
    <property type="component" value="Unassembled WGS sequence"/>
</dbReference>
<name>A0A1F8HB23_9BACT</name>
<evidence type="ECO:0000256" key="1">
    <source>
        <dbReference type="SAM" id="Phobius"/>
    </source>
</evidence>
<dbReference type="AlphaFoldDB" id="A0A1F8HB23"/>
<evidence type="ECO:0008006" key="4">
    <source>
        <dbReference type="Google" id="ProtNLM"/>
    </source>
</evidence>
<gene>
    <name evidence="2" type="ORF">A3I39_00240</name>
</gene>
<keyword evidence="1" id="KW-0812">Transmembrane</keyword>
<evidence type="ECO:0000313" key="2">
    <source>
        <dbReference type="EMBL" id="OGN34803.1"/>
    </source>
</evidence>
<proteinExistence type="predicted"/>